<sequence length="367" mass="41381">MLDQTENKITNDIFTIADTNGSALPFMQPESFDLQLPDPEDEQIADHEFHESLDRAWQVCDRFDLQTDIWRGRILRSVRDREKINGDSRGSGFLQWLQEREISKSQAYAWITLANSADTLVDGGFLEADDVKQFSKRAFVETAQASPEVQQLVSEAARNGDRITRREVRQLSDEWTAMSSELLPIEVREKVSEHTIPSRYVAPLVRELEKLPEAHQDSIKYAIAENSDIDNIRQVTAEAQRLSKYLSTSTQVQALSQDVNLELALEEALRIGCLKSTADLVSNAAQLEQTIAKLYTTWKRLTSLAEQVYTESGASTPHLRSLLSNLESLSSNHLEVQLGVESSARLISLHIQDDAIEEDSASDRDYA</sequence>
<dbReference type="AlphaFoldDB" id="A0AAW9PXZ0"/>
<proteinExistence type="predicted"/>
<protein>
    <submittedName>
        <fullName evidence="1">Uncharacterized protein</fullName>
    </submittedName>
</protein>
<comment type="caution">
    <text evidence="1">The sequence shown here is derived from an EMBL/GenBank/DDBJ whole genome shotgun (WGS) entry which is preliminary data.</text>
</comment>
<keyword evidence="2" id="KW-1185">Reference proteome</keyword>
<accession>A0AAW9PXZ0</accession>
<dbReference type="EMBL" id="JAZBJZ010000007">
    <property type="protein sequence ID" value="MEE3715733.1"/>
    <property type="molecule type" value="Genomic_DNA"/>
</dbReference>
<evidence type="ECO:0000313" key="2">
    <source>
        <dbReference type="Proteomes" id="UP001333818"/>
    </source>
</evidence>
<dbReference type="Proteomes" id="UP001333818">
    <property type="component" value="Unassembled WGS sequence"/>
</dbReference>
<reference evidence="1" key="1">
    <citation type="submission" date="2024-01" db="EMBL/GenBank/DDBJ databases">
        <title>Bank of Algae and Cyanobacteria of the Azores (BACA) strain genomes.</title>
        <authorList>
            <person name="Luz R."/>
            <person name="Cordeiro R."/>
            <person name="Fonseca A."/>
            <person name="Goncalves V."/>
        </authorList>
    </citation>
    <scope>NUCLEOTIDE SEQUENCE</scope>
    <source>
        <strain evidence="1">BACA0141</strain>
    </source>
</reference>
<name>A0AAW9PXZ0_9CYAN</name>
<organism evidence="1 2">
    <name type="scientific">Tumidithrix elongata BACA0141</name>
    <dbReference type="NCBI Taxonomy" id="2716417"/>
    <lineage>
        <taxon>Bacteria</taxon>
        <taxon>Bacillati</taxon>
        <taxon>Cyanobacteriota</taxon>
        <taxon>Cyanophyceae</taxon>
        <taxon>Pseudanabaenales</taxon>
        <taxon>Pseudanabaenaceae</taxon>
        <taxon>Tumidithrix</taxon>
        <taxon>Tumidithrix elongata</taxon>
    </lineage>
</organism>
<evidence type="ECO:0000313" key="1">
    <source>
        <dbReference type="EMBL" id="MEE3715733.1"/>
    </source>
</evidence>
<gene>
    <name evidence="1" type="ORF">V2H45_03115</name>
</gene>